<reference evidence="2 3" key="1">
    <citation type="submission" date="2019-10" db="EMBL/GenBank/DDBJ databases">
        <title>Streptomyces tenebrisbrunneis sp.nov., an endogenous actinomycete isolated from of Lycium ruthenicum.</title>
        <authorList>
            <person name="Ma L."/>
        </authorList>
    </citation>
    <scope>NUCLEOTIDE SEQUENCE [LARGE SCALE GENOMIC DNA]</scope>
    <source>
        <strain evidence="2 3">TRM 66187</strain>
    </source>
</reference>
<keyword evidence="3" id="KW-1185">Reference proteome</keyword>
<proteinExistence type="predicted"/>
<sequence>MAATAQLLPSAHSKPGDPFEPLNPLDLDGLTDIDSGLDGASSGEFSELPLTSEPPLADSAPLTSEPPLATELPLTSEPAATSMGAGMEGTEV</sequence>
<dbReference type="RefSeq" id="WP_098751921.1">
    <property type="nucleotide sequence ID" value="NZ_WHPN01000021.1"/>
</dbReference>
<dbReference type="EMBL" id="WHPN01000021">
    <property type="protein sequence ID" value="KAF4411001.1"/>
    <property type="molecule type" value="Genomic_DNA"/>
</dbReference>
<evidence type="ECO:0000313" key="2">
    <source>
        <dbReference type="EMBL" id="KAF4411001.1"/>
    </source>
</evidence>
<dbReference type="Proteomes" id="UP000621266">
    <property type="component" value="Unassembled WGS sequence"/>
</dbReference>
<name>A0ABQ7FQ01_9ACTN</name>
<accession>A0ABQ7FQ01</accession>
<gene>
    <name evidence="2" type="ORF">GCU69_00875</name>
</gene>
<evidence type="ECO:0000313" key="3">
    <source>
        <dbReference type="Proteomes" id="UP000621266"/>
    </source>
</evidence>
<comment type="caution">
    <text evidence="2">The sequence shown here is derived from an EMBL/GenBank/DDBJ whole genome shotgun (WGS) entry which is preliminary data.</text>
</comment>
<feature type="region of interest" description="Disordered" evidence="1">
    <location>
        <begin position="1"/>
        <end position="92"/>
    </location>
</feature>
<evidence type="ECO:0000256" key="1">
    <source>
        <dbReference type="SAM" id="MobiDB-lite"/>
    </source>
</evidence>
<organism evidence="2 3">
    <name type="scientific">Streptomyces lycii</name>
    <dbReference type="NCBI Taxonomy" id="2654337"/>
    <lineage>
        <taxon>Bacteria</taxon>
        <taxon>Bacillati</taxon>
        <taxon>Actinomycetota</taxon>
        <taxon>Actinomycetes</taxon>
        <taxon>Kitasatosporales</taxon>
        <taxon>Streptomycetaceae</taxon>
        <taxon>Streptomyces</taxon>
    </lineage>
</organism>
<protein>
    <submittedName>
        <fullName evidence="2">Uncharacterized protein</fullName>
    </submittedName>
</protein>